<evidence type="ECO:0000313" key="5">
    <source>
        <dbReference type="Proteomes" id="UP000260823"/>
    </source>
</evidence>
<dbReference type="Pfam" id="PF14257">
    <property type="entry name" value="DUF4349"/>
    <property type="match status" value="1"/>
</dbReference>
<keyword evidence="2" id="KW-0812">Transmembrane</keyword>
<feature type="transmembrane region" description="Helical" evidence="2">
    <location>
        <begin position="275"/>
        <end position="296"/>
    </location>
</feature>
<dbReference type="Proteomes" id="UP000260823">
    <property type="component" value="Unassembled WGS sequence"/>
</dbReference>
<dbReference type="PROSITE" id="PS51257">
    <property type="entry name" value="PROKAR_LIPOPROTEIN"/>
    <property type="match status" value="1"/>
</dbReference>
<feature type="coiled-coil region" evidence="1">
    <location>
        <begin position="206"/>
        <end position="233"/>
    </location>
</feature>
<keyword evidence="1" id="KW-0175">Coiled coil</keyword>
<organism evidence="4 5">
    <name type="scientific">Mucilaginibacter terrenus</name>
    <dbReference type="NCBI Taxonomy" id="2482727"/>
    <lineage>
        <taxon>Bacteria</taxon>
        <taxon>Pseudomonadati</taxon>
        <taxon>Bacteroidota</taxon>
        <taxon>Sphingobacteriia</taxon>
        <taxon>Sphingobacteriales</taxon>
        <taxon>Sphingobacteriaceae</taxon>
        <taxon>Mucilaginibacter</taxon>
    </lineage>
</organism>
<dbReference type="EMBL" id="QWDE01000002">
    <property type="protein sequence ID" value="RFZ82845.1"/>
    <property type="molecule type" value="Genomic_DNA"/>
</dbReference>
<protein>
    <submittedName>
        <fullName evidence="4">DUF4349 domain-containing protein</fullName>
    </submittedName>
</protein>
<reference evidence="4 5" key="1">
    <citation type="submission" date="2018-08" db="EMBL/GenBank/DDBJ databases">
        <title>Mucilaginibacter terrae sp. nov., isolated from manganese diggings.</title>
        <authorList>
            <person name="Huang Y."/>
            <person name="Zhou Z."/>
        </authorList>
    </citation>
    <scope>NUCLEOTIDE SEQUENCE [LARGE SCALE GENOMIC DNA]</scope>
    <source>
        <strain evidence="4 5">ZH6</strain>
    </source>
</reference>
<gene>
    <name evidence="4" type="ORF">DYU05_11825</name>
</gene>
<keyword evidence="2" id="KW-0472">Membrane</keyword>
<keyword evidence="2" id="KW-1133">Transmembrane helix</keyword>
<evidence type="ECO:0000256" key="2">
    <source>
        <dbReference type="SAM" id="Phobius"/>
    </source>
</evidence>
<dbReference type="AlphaFoldDB" id="A0A3E2NPA8"/>
<evidence type="ECO:0000259" key="3">
    <source>
        <dbReference type="Pfam" id="PF14257"/>
    </source>
</evidence>
<comment type="caution">
    <text evidence="4">The sequence shown here is derived from an EMBL/GenBank/DDBJ whole genome shotgun (WGS) entry which is preliminary data.</text>
</comment>
<feature type="domain" description="DUF4349" evidence="3">
    <location>
        <begin position="88"/>
        <end position="295"/>
    </location>
</feature>
<dbReference type="OrthoDB" id="5381491at2"/>
<evidence type="ECO:0000313" key="4">
    <source>
        <dbReference type="EMBL" id="RFZ82845.1"/>
    </source>
</evidence>
<keyword evidence="5" id="KW-1185">Reference proteome</keyword>
<dbReference type="RefSeq" id="WP_117383267.1">
    <property type="nucleotide sequence ID" value="NZ_QWDE01000002.1"/>
</dbReference>
<sequence length="308" mass="34521">MRTYQIFLAAVLTLTACHNTPSSKAEKVTDVQLVAPPPPVSETEVNEKARADANQEIVVEEPVGNSDVRAVQSFAPPVVKPDKEDVARKIIKEGELSFETKDVIKTRKQLLNSLKRFNGYVERDQESAGTEGDRKEYQLYIRIPAANFEAFLDGAANTAYKIDSKNIRVHDVSTEYIDTKARLDNKKVLEARYQELLKKAVKIADMLQIEDKLTEIRSDIESTQQQLNFMQKQVAYSSLNITFYTRQASQIETAPGFGKRVLASLGDGLSGLENLLFGLISAWPLLLVAAIALVLIKRWRSHKRVVAE</sequence>
<evidence type="ECO:0000256" key="1">
    <source>
        <dbReference type="SAM" id="Coils"/>
    </source>
</evidence>
<accession>A0A3E2NPA8</accession>
<proteinExistence type="predicted"/>
<dbReference type="InterPro" id="IPR025645">
    <property type="entry name" value="DUF4349"/>
</dbReference>
<name>A0A3E2NPA8_9SPHI</name>